<dbReference type="Proteomes" id="UP000598820">
    <property type="component" value="Unassembled WGS sequence"/>
</dbReference>
<accession>A0A926Y1K9</accession>
<keyword evidence="2" id="KW-1185">Reference proteome</keyword>
<dbReference type="EMBL" id="JACWZY010000004">
    <property type="protein sequence ID" value="MBD2700340.1"/>
    <property type="molecule type" value="Genomic_DNA"/>
</dbReference>
<gene>
    <name evidence="1" type="ORF">IC229_06825</name>
</gene>
<organism evidence="1 2">
    <name type="scientific">Spirosoma profusum</name>
    <dbReference type="NCBI Taxonomy" id="2771354"/>
    <lineage>
        <taxon>Bacteria</taxon>
        <taxon>Pseudomonadati</taxon>
        <taxon>Bacteroidota</taxon>
        <taxon>Cytophagia</taxon>
        <taxon>Cytophagales</taxon>
        <taxon>Cytophagaceae</taxon>
        <taxon>Spirosoma</taxon>
    </lineage>
</organism>
<comment type="caution">
    <text evidence="1">The sequence shown here is derived from an EMBL/GenBank/DDBJ whole genome shotgun (WGS) entry which is preliminary data.</text>
</comment>
<proteinExistence type="predicted"/>
<sequence length="114" mass="13195">MVKRTLLLLSLVVIYTGCGDTSCEDEADSYRYRKCSIKVTKKQFNGRWFMIEGTNVTNGHQNKFAGLGRWYPLFSQYIEIGDTVVKHKDELVFYVHKKDTLLTFPYKCGGQIIE</sequence>
<evidence type="ECO:0000313" key="2">
    <source>
        <dbReference type="Proteomes" id="UP000598820"/>
    </source>
</evidence>
<protein>
    <submittedName>
        <fullName evidence="1">Uncharacterized protein</fullName>
    </submittedName>
</protein>
<name>A0A926Y1K9_9BACT</name>
<evidence type="ECO:0000313" key="1">
    <source>
        <dbReference type="EMBL" id="MBD2700340.1"/>
    </source>
</evidence>
<reference evidence="1" key="1">
    <citation type="submission" date="2020-09" db="EMBL/GenBank/DDBJ databases">
        <authorList>
            <person name="Kim M.K."/>
        </authorList>
    </citation>
    <scope>NUCLEOTIDE SEQUENCE</scope>
    <source>
        <strain evidence="1">BT702</strain>
    </source>
</reference>
<dbReference type="RefSeq" id="WP_190886203.1">
    <property type="nucleotide sequence ID" value="NZ_JACWZY010000004.1"/>
</dbReference>
<dbReference type="AlphaFoldDB" id="A0A926Y1K9"/>